<comment type="caution">
    <text evidence="2">The sequence shown here is derived from an EMBL/GenBank/DDBJ whole genome shotgun (WGS) entry which is preliminary data.</text>
</comment>
<keyword evidence="3" id="KW-1185">Reference proteome</keyword>
<reference evidence="2 3" key="1">
    <citation type="submission" date="2019-08" db="EMBL/GenBank/DDBJ databases">
        <title>Parahaliea maris sp. nov., isolated from the surface seawater.</title>
        <authorList>
            <person name="Liu Y."/>
        </authorList>
    </citation>
    <scope>NUCLEOTIDE SEQUENCE [LARGE SCALE GENOMIC DNA]</scope>
    <source>
        <strain evidence="2 3">S2-26</strain>
    </source>
</reference>
<dbReference type="SMART" id="SM00912">
    <property type="entry name" value="Haemagg_act"/>
    <property type="match status" value="1"/>
</dbReference>
<feature type="domain" description="Filamentous haemagglutinin FhaB/tRNA nuclease CdiA-like TPS" evidence="1">
    <location>
        <begin position="39"/>
        <end position="151"/>
    </location>
</feature>
<dbReference type="EMBL" id="VRYZ01000002">
    <property type="protein sequence ID" value="TXS93385.1"/>
    <property type="molecule type" value="Genomic_DNA"/>
</dbReference>
<proteinExistence type="predicted"/>
<dbReference type="SUPFAM" id="SSF51126">
    <property type="entry name" value="Pectin lyase-like"/>
    <property type="match status" value="1"/>
</dbReference>
<dbReference type="Gene3D" id="2.160.20.10">
    <property type="entry name" value="Single-stranded right-handed beta-helix, Pectin lyase-like"/>
    <property type="match status" value="1"/>
</dbReference>
<dbReference type="SUPFAM" id="SSF51120">
    <property type="entry name" value="beta-Roll"/>
    <property type="match status" value="4"/>
</dbReference>
<dbReference type="InterPro" id="IPR011050">
    <property type="entry name" value="Pectin_lyase_fold/virulence"/>
</dbReference>
<evidence type="ECO:0000313" key="3">
    <source>
        <dbReference type="Proteomes" id="UP000321933"/>
    </source>
</evidence>
<dbReference type="OrthoDB" id="218680at2"/>
<dbReference type="NCBIfam" id="TIGR01901">
    <property type="entry name" value="adhes_NPXG"/>
    <property type="match status" value="1"/>
</dbReference>
<dbReference type="InterPro" id="IPR011049">
    <property type="entry name" value="Serralysin-like_metalloprot_C"/>
</dbReference>
<evidence type="ECO:0000259" key="1">
    <source>
        <dbReference type="SMART" id="SM00912"/>
    </source>
</evidence>
<name>A0A5C8ZXV5_9GAMM</name>
<organism evidence="2 3">
    <name type="scientific">Parahaliea aestuarii</name>
    <dbReference type="NCBI Taxonomy" id="1852021"/>
    <lineage>
        <taxon>Bacteria</taxon>
        <taxon>Pseudomonadati</taxon>
        <taxon>Pseudomonadota</taxon>
        <taxon>Gammaproteobacteria</taxon>
        <taxon>Cellvibrionales</taxon>
        <taxon>Halieaceae</taxon>
        <taxon>Parahaliea</taxon>
    </lineage>
</organism>
<dbReference type="Proteomes" id="UP000321933">
    <property type="component" value="Unassembled WGS sequence"/>
</dbReference>
<dbReference type="Gene3D" id="2.160.20.160">
    <property type="match status" value="3"/>
</dbReference>
<gene>
    <name evidence="2" type="ORF">FVW59_06010</name>
</gene>
<dbReference type="InterPro" id="IPR008638">
    <property type="entry name" value="FhaB/CdiA-like_TPS"/>
</dbReference>
<evidence type="ECO:0000313" key="2">
    <source>
        <dbReference type="EMBL" id="TXS93385.1"/>
    </source>
</evidence>
<accession>A0A5C8ZXV5</accession>
<protein>
    <submittedName>
        <fullName evidence="2">Filamentous hemagglutinin N-terminal domain-containing protein</fullName>
    </submittedName>
</protein>
<dbReference type="InterPro" id="IPR012334">
    <property type="entry name" value="Pectin_lyas_fold"/>
</dbReference>
<sequence>MMKKTMTDSKPPTLPRRWRLLPLCLAVATASYGLRVAPAFAGPEGGQITGGAGTISGSGHNTRIEQMSDLLSIQWDSFNIDRHESVDFLQPHSSSVVLNQILQNGPSQIQGRLNANGHVLLINPRGVIFGENANVNVGALTASTLWLDKDDFLNGEWKLRAVDDEGGVVVNSGIINAASGVTLLGEQVRNEGLVSARLGYINLVSGREAFLTFDQEGFLGVKVSQEVLENLLDEKASVENSGQLSAPGGRVLLEANVSRGLFDSAVNNSGIIEAQGFGEQEAGSVRLLGDTVHVASGSVIDASGDGDGGEILVGGDYLGGNSEVQNAFDTRVEAGALLNASAGSAGDGGRVIVWADHATTFAGDIQARGGRISGDGGFAEVSGKQYLQISGHADLSATAGEAGTLLLDPGSVNIVDGDDTDPADPPDRNEINDGWIEAQLGSGNLVVTTADANTGPPDITVDDDVAIDIGGNTLTLTAGEDIYLGAATFENGDLALNIGQTGVGVLDLGTATLTSASVSISGGSAGDTVQGASSYIISGADEGTANGHDFTGIENLAGTTGDDSFAFQAGGSLSGGVDGVSGVADTVSYADTTTLSAGNEGQNIDIVEANGTGDTLTAAAAADFVQSALDETGVNGTGVVYRGFENLLGSGDNDTFDLAAGGLSGTIDGAGGSDTILGLALYAITGTDAGTAGTVAFSNVENLTGSAGNDTFTFNGGTLSGAIDGAAGDDEIAGLSAYAVSGADSGTAGTVTFSNVENLTGTTGDDNFNFAAGGSLSGGVDGVSGAADTVTYAATTTLSAGSEGQNIDIVEANGAGDTLTAAAAADFVQTGLDESEVDGTGVVYRGFENLLGSGGNDTFDLAAGGLSGTIDGAGGSDTILGLALYAITSANAGTAGTVAFSNVENLTGTTGDDNFNFAAGGSLSGGVDGVSGAADTVTYAATTTLSAGSEGQNIDIVEANGAGDTLTAAAAADFVQTGLDETEVDGTGVIYRGFENLLGSSGNDTFDLAAGGLSGTIDGAGGSDTILGLALYAITGADAGTAGTVTFSNVENLTGTAGDDNFNFAAGGSLSGSVSGLAGNDTFTFSGGTLGGSIDGGDDSDTIVGASTYSITGTNAGTADGGNFSNIENLTGSANADTFTFAGGTLSGTINGDAGSDTIAGATLYTISGTDAGTADGSSFSNVESLTGSSGDDTFTFTGGTLTGAIDGASGDDEIAGLAAFDINGANSGTAAGIAFSNVEDLSGTGGDDIFSFLAGGSLTGTVDGVSGAADTVRFTETVTYTEGSTGLNIDIVEANGAGDTLTVLGASDFVQTALDETEINGTPVIYRGFENLLGSSGNDTFDLAAGGLSGTIDGAGGSDTILGLALYAITGADAGTAGTVTFSNVENLSGTAGDDNFNFAAGGSLGGSVSGLAGNDTFTFAGGTLGGSIDGGDDSDTIVGASTYSITGTNAGTADGGNFSNIENLTGSANADTFTFAGGTLSGTINGDAGSDTIAGATLYTISGTDAGTADGSSFSNVESLTGSSGDDTFTFTGGTLTGAIDGASGDDEIAGLAAFDINGANSGTAAGIAFSNVEDLSGTGGDDIFSFLAGGSLTGTVDGVSGAADTVRFTETVTYTEGSTGLNIDIVEANGAGDTLTVLGASDFVQTALDETEINGTPVIYRGFENLLGSSGNDTFDLAAGGLSGTIDGAGGSDTILGLALYAITGADAGTAGTVAFSNVENLTGTAGDDNFNFAAGGSLSGSVSGLAGNDTLAGANTFIVTGSNSGSSSVADFTGVENLRGTAGDDSFTLQGGSISGTLAGLAGDDTFAGASTFVVSGANAGTGNGTGFSDIENLSGSGGSDTFTFLAGATLSGLIDGLLGTDTIAGASFYEIDGANRGTANSLGVGFQNVENLAGTTGNDTFNFLAGGSLSGTVDGVTGFADTISYASTITYTAGMDGLNIDIVQANAANDTLTVAGASSFVQTGIDSTRINGGPVVYSGFENLLGSSGNDSFDLAGFGVSGSIDGGAGADTLRGATLYAISGSNSGTAGSTVFSRIENLSGTAGNDLFSIEGGALDGSIDGLGGSDTLQGASNFNISGNNSGTADNFTFSSIENLRGTTGNDVFTLAGGSVDGLISGLAGTDLITGGRNYRITGANAGTVDGGQFTSIESLTGSAGADSFEFLAGGVISGSIDAAGGSDSLTLAQASGNSVDITAPATLRVNNATVVRNIETVSRTGQLSASGISAAYDLVGSDGVRLTSPAPSILFTGVSLLSGNGNESLSLNGAGVVLQNAGFTIGSGGIAVSNIGTINSTGPVSGSGASEVFSLSGTSLTVDTQLGNTFLGVTQIQGNGGQDTLENQGAGITLGSGEFVTGGGVRVSGVEIVQSTGDLAGSTQQEIFSKEDDLILVSSFSATSFGGVVELDGGEGNDTLVGASNYVLQGQDSGTADGQVFLNVENLHGSDGDDTFTRQGGSLSGIIDGLGGDGDHLIGFSRFSVTGEGAGSADGIQFTGIESLTGSGGANDVLAGVSNVSLTELDGGTADSFRFRQIANLVGTAGADRFVANGGSLSGSIDGAGQGAAGPANSDASAAAAGDRLENFSLFELADGGQSGSGSADGVAFSNIEVLVGTASAEDRLVGGSDYVIKGENSGTVAAMIRFIDIESLVGTAGDDRFIREEGGRLDGSIDGLGQGANGDLLANFSQFILDEASAGGVRGGTADGARFANIEVLEGTGAAGDVLSGASRYRIDGADAGTADDSIRFSRIANLVGTGGDDRFARGEGGSLSGSIDGLGQGSGGDTLENFSAYQLDPASGEGGRSGTADATAFRDIENLVGTAGGDDSLSGASDYHLDGVNRGSADGLTFSGIENLTGTDGDDSFDLSNGRVDGLIRGSVSAAAGDSDTLLGLNYFALEGDDSGVAQQRDAAGQVLSSSAFESIENLVGTDGNDTFLLGSHRLSGSVAGLAGLDVLSIDQTGGSGASPGLRFTLDGNTSAQVQYGADPVGFRYSDIEDVLLALSGDLTLDGAGTLSSSRDITIGGDFTLNGPDSDPPLVLRAQGNLTVDGSLALNRRSVVDVSSDGSLLTIGGGLSVDTAGGSQINAVIVISVTGEPVIQLEVEETTSLSIFDDIAVFNAGRRSVSRRSIEGVSDEIENEGQLIKALQAAAGP</sequence>